<dbReference type="Proteomes" id="UP000051236">
    <property type="component" value="Unassembled WGS sequence"/>
</dbReference>
<organism evidence="3 4">
    <name type="scientific">Agrilactobacillus composti DSM 18527 = JCM 14202</name>
    <dbReference type="NCBI Taxonomy" id="1423734"/>
    <lineage>
        <taxon>Bacteria</taxon>
        <taxon>Bacillati</taxon>
        <taxon>Bacillota</taxon>
        <taxon>Bacilli</taxon>
        <taxon>Lactobacillales</taxon>
        <taxon>Lactobacillaceae</taxon>
        <taxon>Agrilactobacillus</taxon>
    </lineage>
</organism>
<sequence>MEFQNDTAIQFERNQKFLDKATASKPKLQYDTIVPNRLVKIVKDEAKLFGYEAVTDDKAMQDLTTYSFGRNEQLVFDLGTHYVGKFSVDLTSVGAPMDAPLYIQLIFAEQPVEIGDVNKPYTGLLSQSWLQEEYIHLDTLPAKLELDRRYACRYVAIKVIDTSPKWQVQFSNPKFIAESSVTMTQVKPVKTGDLELDKIDAVSLKTLHDCMQDVFEDGPKRDRRLWLGDLRLQALANYASFDNQQLVKRCLYLFGGMPTVDGKISANVFTKPHDIPDNTFLYDYSLFFTSILFDYYQQYQDQETLIDLYPVAKTSIDLALTLVDSQGLLHLDKGWPVFIDWAQDFDKTTSAQAVLIYALKQFIELAQIKTDPDISKYQAQLTLLVSASQEQLFDKATRLFVSGPERQVNIASQCWMVLAGVLPDAGNYQLMTKTIAELFPVKGVATPYMYHHIDEALFKSGHKEEAVKLLKDYWGAMVHYGADTFWEAFKPEQPDFSPYNSLAINSFCHAWSCTPTYLIRKYLLGND</sequence>
<dbReference type="Gene3D" id="1.50.10.10">
    <property type="match status" value="1"/>
</dbReference>
<dbReference type="PANTHER" id="PTHR34987:SF4">
    <property type="entry name" value="ALPHA-L-RHAMNOSIDASE C-TERMINAL DOMAIN-CONTAINING PROTEIN"/>
    <property type="match status" value="1"/>
</dbReference>
<dbReference type="STRING" id="1423734.FC83_GL000017"/>
<proteinExistence type="predicted"/>
<accession>A0A0R1Y154</accession>
<dbReference type="InterPro" id="IPR012341">
    <property type="entry name" value="6hp_glycosidase-like_sf"/>
</dbReference>
<dbReference type="SUPFAM" id="SSF48208">
    <property type="entry name" value="Six-hairpin glycosidases"/>
    <property type="match status" value="1"/>
</dbReference>
<dbReference type="PANTHER" id="PTHR34987">
    <property type="entry name" value="C, PUTATIVE (AFU_ORTHOLOGUE AFUA_3G02880)-RELATED"/>
    <property type="match status" value="1"/>
</dbReference>
<feature type="domain" description="Alpha-L-rhamnosidase six-hairpin glycosidase" evidence="1">
    <location>
        <begin position="189"/>
        <end position="520"/>
    </location>
</feature>
<dbReference type="EMBL" id="AZGA01000006">
    <property type="protein sequence ID" value="KRM36119.1"/>
    <property type="molecule type" value="Genomic_DNA"/>
</dbReference>
<reference evidence="3 4" key="1">
    <citation type="journal article" date="2015" name="Genome Announc.">
        <title>Expanding the biotechnology potential of lactobacilli through comparative genomics of 213 strains and associated genera.</title>
        <authorList>
            <person name="Sun Z."/>
            <person name="Harris H.M."/>
            <person name="McCann A."/>
            <person name="Guo C."/>
            <person name="Argimon S."/>
            <person name="Zhang W."/>
            <person name="Yang X."/>
            <person name="Jeffery I.B."/>
            <person name="Cooney J.C."/>
            <person name="Kagawa T.F."/>
            <person name="Liu W."/>
            <person name="Song Y."/>
            <person name="Salvetti E."/>
            <person name="Wrobel A."/>
            <person name="Rasinkangas P."/>
            <person name="Parkhill J."/>
            <person name="Rea M.C."/>
            <person name="O'Sullivan O."/>
            <person name="Ritari J."/>
            <person name="Douillard F.P."/>
            <person name="Paul Ross R."/>
            <person name="Yang R."/>
            <person name="Briner A.E."/>
            <person name="Felis G.E."/>
            <person name="de Vos W.M."/>
            <person name="Barrangou R."/>
            <person name="Klaenhammer T.R."/>
            <person name="Caufield P.W."/>
            <person name="Cui Y."/>
            <person name="Zhang H."/>
            <person name="O'Toole P.W."/>
        </authorList>
    </citation>
    <scope>NUCLEOTIDE SEQUENCE [LARGE SCALE GENOMIC DNA]</scope>
    <source>
        <strain evidence="3 4">DSM 18527</strain>
    </source>
</reference>
<evidence type="ECO:0000313" key="3">
    <source>
        <dbReference type="EMBL" id="KRM36119.1"/>
    </source>
</evidence>
<dbReference type="InterPro" id="IPR008928">
    <property type="entry name" value="6-hairpin_glycosidase_sf"/>
</dbReference>
<dbReference type="Pfam" id="PF21104">
    <property type="entry name" value="Glyco_hydro_78_N"/>
    <property type="match status" value="1"/>
</dbReference>
<gene>
    <name evidence="3" type="ORF">FC83_GL000017</name>
</gene>
<dbReference type="eggNOG" id="COG3408">
    <property type="taxonomic scope" value="Bacteria"/>
</dbReference>
<comment type="caution">
    <text evidence="3">The sequence shown here is derived from an EMBL/GenBank/DDBJ whole genome shotgun (WGS) entry which is preliminary data.</text>
</comment>
<dbReference type="RefSeq" id="WP_057002355.1">
    <property type="nucleotide sequence ID" value="NZ_AZGA01000006.1"/>
</dbReference>
<evidence type="ECO:0000259" key="1">
    <source>
        <dbReference type="Pfam" id="PF17389"/>
    </source>
</evidence>
<dbReference type="Pfam" id="PF17389">
    <property type="entry name" value="Bac_rhamnosid6H"/>
    <property type="match status" value="1"/>
</dbReference>
<dbReference type="GO" id="GO:0005975">
    <property type="term" value="P:carbohydrate metabolic process"/>
    <property type="evidence" value="ECO:0007669"/>
    <property type="project" value="InterPro"/>
</dbReference>
<keyword evidence="4" id="KW-1185">Reference proteome</keyword>
<dbReference type="InterPro" id="IPR035396">
    <property type="entry name" value="Bac_rhamnosid6H"/>
</dbReference>
<feature type="domain" description="Glycosyl hydrolase family 78 alpha-rhamnosidase N-terminal" evidence="2">
    <location>
        <begin position="35"/>
        <end position="175"/>
    </location>
</feature>
<evidence type="ECO:0000259" key="2">
    <source>
        <dbReference type="Pfam" id="PF21104"/>
    </source>
</evidence>
<protein>
    <submittedName>
        <fullName evidence="3">Alpha-l-rhamnosidase</fullName>
    </submittedName>
</protein>
<name>A0A0R1Y154_9LACO</name>
<dbReference type="InterPro" id="IPR049164">
    <property type="entry name" value="Glyco_hydro_78_N"/>
</dbReference>
<evidence type="ECO:0000313" key="4">
    <source>
        <dbReference type="Proteomes" id="UP000051236"/>
    </source>
</evidence>
<dbReference type="AlphaFoldDB" id="A0A0R1Y154"/>
<dbReference type="PATRIC" id="fig|1423734.3.peg.17"/>